<dbReference type="Gene3D" id="1.20.1260.10">
    <property type="match status" value="1"/>
</dbReference>
<evidence type="ECO:0000313" key="1">
    <source>
        <dbReference type="EMBL" id="MFC4767927.1"/>
    </source>
</evidence>
<dbReference type="EMBL" id="JBHSHC010000093">
    <property type="protein sequence ID" value="MFC4767927.1"/>
    <property type="molecule type" value="Genomic_DNA"/>
</dbReference>
<evidence type="ECO:0000313" key="2">
    <source>
        <dbReference type="Proteomes" id="UP001596002"/>
    </source>
</evidence>
<sequence length="93" mass="10311">MTESKPKSEPNAVPTGVKLTDEELANGVALKITSAITMCGTGLIQAVRNDVGMMWFEFQTEHVIYGANLKALMRKRGWIKVPPYYYPPGLPNQ</sequence>
<keyword evidence="2" id="KW-1185">Reference proteome</keyword>
<name>A0ABV9Q3T8_9BACL</name>
<dbReference type="Pfam" id="PF11553">
    <property type="entry name" value="DUF3231"/>
    <property type="match status" value="1"/>
</dbReference>
<dbReference type="Proteomes" id="UP001596002">
    <property type="component" value="Unassembled WGS sequence"/>
</dbReference>
<protein>
    <submittedName>
        <fullName evidence="1">DUF3231 family protein</fullName>
    </submittedName>
</protein>
<organism evidence="1 2">
    <name type="scientific">Effusibacillus consociatus</name>
    <dbReference type="NCBI Taxonomy" id="1117041"/>
    <lineage>
        <taxon>Bacteria</taxon>
        <taxon>Bacillati</taxon>
        <taxon>Bacillota</taxon>
        <taxon>Bacilli</taxon>
        <taxon>Bacillales</taxon>
        <taxon>Alicyclobacillaceae</taxon>
        <taxon>Effusibacillus</taxon>
    </lineage>
</organism>
<reference evidence="2" key="1">
    <citation type="journal article" date="2019" name="Int. J. Syst. Evol. Microbiol.">
        <title>The Global Catalogue of Microorganisms (GCM) 10K type strain sequencing project: providing services to taxonomists for standard genome sequencing and annotation.</title>
        <authorList>
            <consortium name="The Broad Institute Genomics Platform"/>
            <consortium name="The Broad Institute Genome Sequencing Center for Infectious Disease"/>
            <person name="Wu L."/>
            <person name="Ma J."/>
        </authorList>
    </citation>
    <scope>NUCLEOTIDE SEQUENCE [LARGE SCALE GENOMIC DNA]</scope>
    <source>
        <strain evidence="2">WYCCWR 12678</strain>
    </source>
</reference>
<gene>
    <name evidence="1" type="ORF">ACFO8Q_11240</name>
</gene>
<dbReference type="RefSeq" id="WP_380025847.1">
    <property type="nucleotide sequence ID" value="NZ_JBHSHC010000093.1"/>
</dbReference>
<accession>A0ABV9Q3T8</accession>
<dbReference type="InterPro" id="IPR012347">
    <property type="entry name" value="Ferritin-like"/>
</dbReference>
<comment type="caution">
    <text evidence="1">The sequence shown here is derived from an EMBL/GenBank/DDBJ whole genome shotgun (WGS) entry which is preliminary data.</text>
</comment>
<dbReference type="InterPro" id="IPR021617">
    <property type="entry name" value="DUF3231"/>
</dbReference>
<proteinExistence type="predicted"/>